<sequence>MQPRSRLPLRPSSSDMMSCFSLCEASLDSRPLRLLIAATGTRHSSWAQPLVVRLSKDCRIEMRAVVDDPSPRLNQLIITIQNSPISREKVDPESPSSRRSGLNICDLVEWADLLVCVPLDENGIENMLAGIADTFLDDLLRSWNRAQKGFVMVPGMGDDTWSSPLIQRQLDELQREWPCIRVMEPIIWHYEDAAHPQQASNWGGFRDLLDLIQNQADLLNLGRDVEATAGVVAASTRGRTRPPPGLPFELWSRILTFTGDWELASALGINTNLPMPTDWGTRAEHLSGPLRIYSHELERTILASNTAAVCRKLSQAPPGFHILPLLAVKLIIRFALVDVLAYLESNHPQLFKAFDGAFVPTKASAYYPQVKVLDYWKNSPHFHNRHVYDTEAMDGASKNGHIQILQWWKQSELPLLYTEVSLEQASGNGLISVLDWWRDAAAPDHSIALKPGRSLLWAARNGQADVLRWWLASGITIGYDGGVAWTASRWGHAHVLETWRKLKGDGNIIFDAEEAIFIATAYRHVGVLEWWRRFARGQLDGMNGRGVKVKFRTRRIQEAVGIDSEHRLEVQEWWFRYKLGMGIEPEGWPLFLRF</sequence>
<evidence type="ECO:0000313" key="1">
    <source>
        <dbReference type="EMBL" id="KAH6610643.1"/>
    </source>
</evidence>
<dbReference type="AlphaFoldDB" id="A0A9P8TZH0"/>
<dbReference type="GO" id="GO:0071513">
    <property type="term" value="C:phosphopantothenoylcysteine decarboxylase complex"/>
    <property type="evidence" value="ECO:0007669"/>
    <property type="project" value="TreeGrafter"/>
</dbReference>
<organism evidence="1 2">
    <name type="scientific">Trichoderma cornu-damae</name>
    <dbReference type="NCBI Taxonomy" id="654480"/>
    <lineage>
        <taxon>Eukaryota</taxon>
        <taxon>Fungi</taxon>
        <taxon>Dikarya</taxon>
        <taxon>Ascomycota</taxon>
        <taxon>Pezizomycotina</taxon>
        <taxon>Sordariomycetes</taxon>
        <taxon>Hypocreomycetidae</taxon>
        <taxon>Hypocreales</taxon>
        <taxon>Hypocreaceae</taxon>
        <taxon>Trichoderma</taxon>
    </lineage>
</organism>
<dbReference type="SUPFAM" id="SSF140860">
    <property type="entry name" value="Pseudo ankyrin repeat-like"/>
    <property type="match status" value="1"/>
</dbReference>
<dbReference type="Proteomes" id="UP000827724">
    <property type="component" value="Unassembled WGS sequence"/>
</dbReference>
<dbReference type="InterPro" id="IPR036551">
    <property type="entry name" value="Flavin_trans-like"/>
</dbReference>
<accession>A0A9P8TZH0</accession>
<dbReference type="GO" id="GO:0010181">
    <property type="term" value="F:FMN binding"/>
    <property type="evidence" value="ECO:0007669"/>
    <property type="project" value="TreeGrafter"/>
</dbReference>
<protein>
    <recommendedName>
        <fullName evidence="3">Flavoprotein domain-containing protein</fullName>
    </recommendedName>
</protein>
<keyword evidence="2" id="KW-1185">Reference proteome</keyword>
<dbReference type="EMBL" id="JAIWOZ010000001">
    <property type="protein sequence ID" value="KAH6610643.1"/>
    <property type="molecule type" value="Genomic_DNA"/>
</dbReference>
<reference evidence="1" key="1">
    <citation type="submission" date="2021-08" db="EMBL/GenBank/DDBJ databases">
        <title>Chromosome-Level Trichoderma cornu-damae using Hi-C Data.</title>
        <authorList>
            <person name="Kim C.S."/>
        </authorList>
    </citation>
    <scope>NUCLEOTIDE SEQUENCE</scope>
    <source>
        <strain evidence="1">KA19-0412C</strain>
    </source>
</reference>
<dbReference type="PANTHER" id="PTHR14359">
    <property type="entry name" value="HOMO-OLIGOMERIC FLAVIN CONTAINING CYS DECARBOXYLASE FAMILY"/>
    <property type="match status" value="1"/>
</dbReference>
<dbReference type="GO" id="GO:0015937">
    <property type="term" value="P:coenzyme A biosynthetic process"/>
    <property type="evidence" value="ECO:0007669"/>
    <property type="project" value="TreeGrafter"/>
</dbReference>
<proteinExistence type="predicted"/>
<comment type="caution">
    <text evidence="1">The sequence shown here is derived from an EMBL/GenBank/DDBJ whole genome shotgun (WGS) entry which is preliminary data.</text>
</comment>
<dbReference type="PANTHER" id="PTHR14359:SF21">
    <property type="entry name" value="FLAVOPROTEIN DOMAIN-CONTAINING PROTEIN"/>
    <property type="match status" value="1"/>
</dbReference>
<dbReference type="Gene3D" id="3.40.50.1950">
    <property type="entry name" value="Flavin prenyltransferase-like"/>
    <property type="match status" value="1"/>
</dbReference>
<dbReference type="SUPFAM" id="SSF52507">
    <property type="entry name" value="Homo-oligomeric flavin-containing Cys decarboxylases, HFCD"/>
    <property type="match status" value="1"/>
</dbReference>
<evidence type="ECO:0008006" key="3">
    <source>
        <dbReference type="Google" id="ProtNLM"/>
    </source>
</evidence>
<dbReference type="OrthoDB" id="70387at2759"/>
<dbReference type="GO" id="GO:0004633">
    <property type="term" value="F:phosphopantothenoylcysteine decarboxylase activity"/>
    <property type="evidence" value="ECO:0007669"/>
    <property type="project" value="TreeGrafter"/>
</dbReference>
<name>A0A9P8TZH0_9HYPO</name>
<evidence type="ECO:0000313" key="2">
    <source>
        <dbReference type="Proteomes" id="UP000827724"/>
    </source>
</evidence>
<gene>
    <name evidence="1" type="ORF">Trco_000663</name>
</gene>